<comment type="subcellular location">
    <subcellularLocation>
        <location evidence="1">Cell membrane</location>
        <topology evidence="1">Multi-pass membrane protein</topology>
    </subcellularLocation>
</comment>
<evidence type="ECO:0008006" key="8">
    <source>
        <dbReference type="Google" id="ProtNLM"/>
    </source>
</evidence>
<feature type="transmembrane region" description="Helical" evidence="6">
    <location>
        <begin position="15"/>
        <end position="32"/>
    </location>
</feature>
<sequence length="304" mass="31678">MDIIAGLVRSVLEEGFIYGIVAVGVYITYRVLGFPDLSVDGSFPLGSCVTAALITAGADPWLTCLAAFACGAAAGSVTGLLHVRLKISDLLSGILTMITLWSVNLAVTGGRAVVQFYGKDTIYTAGPAALLLGNLRTYRILIVAAFICIAVKLVLDCYLKTGSGLLLRAAGDNPQYVISLGRDPGKMKILGLAIGNGCTALAGSVLAQQAESANIQSGTGMVVMALASVIIGSSLFTRVHFLRATTAAVLGAIVYKACLSAAMQMGLPTNYLKALMAVIFTVALVSSNYVANRRKKDYADRARA</sequence>
<dbReference type="GO" id="GO:0022857">
    <property type="term" value="F:transmembrane transporter activity"/>
    <property type="evidence" value="ECO:0007669"/>
    <property type="project" value="InterPro"/>
</dbReference>
<feature type="transmembrane region" description="Helical" evidence="6">
    <location>
        <begin position="244"/>
        <end position="265"/>
    </location>
</feature>
<evidence type="ECO:0000256" key="1">
    <source>
        <dbReference type="ARBA" id="ARBA00004651"/>
    </source>
</evidence>
<feature type="transmembrane region" description="Helical" evidence="6">
    <location>
        <begin position="219"/>
        <end position="237"/>
    </location>
</feature>
<keyword evidence="2" id="KW-1003">Cell membrane</keyword>
<feature type="transmembrane region" description="Helical" evidence="6">
    <location>
        <begin position="271"/>
        <end position="291"/>
    </location>
</feature>
<dbReference type="InterPro" id="IPR001851">
    <property type="entry name" value="ABC_transp_permease"/>
</dbReference>
<proteinExistence type="predicted"/>
<dbReference type="GO" id="GO:0005886">
    <property type="term" value="C:plasma membrane"/>
    <property type="evidence" value="ECO:0007669"/>
    <property type="project" value="UniProtKB-SubCell"/>
</dbReference>
<dbReference type="Pfam" id="PF02653">
    <property type="entry name" value="BPD_transp_2"/>
    <property type="match status" value="1"/>
</dbReference>
<comment type="caution">
    <text evidence="7">The sequence shown here is derived from an EMBL/GenBank/DDBJ whole genome shotgun (WGS) entry which is preliminary data.</text>
</comment>
<evidence type="ECO:0000256" key="2">
    <source>
        <dbReference type="ARBA" id="ARBA00022475"/>
    </source>
</evidence>
<dbReference type="EMBL" id="VSSQ01012002">
    <property type="protein sequence ID" value="MPM48218.1"/>
    <property type="molecule type" value="Genomic_DNA"/>
</dbReference>
<keyword evidence="4 6" id="KW-1133">Transmembrane helix</keyword>
<feature type="transmembrane region" description="Helical" evidence="6">
    <location>
        <begin position="189"/>
        <end position="207"/>
    </location>
</feature>
<accession>A0A645A678</accession>
<dbReference type="AlphaFoldDB" id="A0A645A678"/>
<feature type="transmembrane region" description="Helical" evidence="6">
    <location>
        <begin position="138"/>
        <end position="159"/>
    </location>
</feature>
<feature type="transmembrane region" description="Helical" evidence="6">
    <location>
        <begin position="60"/>
        <end position="81"/>
    </location>
</feature>
<dbReference type="PANTHER" id="PTHR32196">
    <property type="entry name" value="ABC TRANSPORTER PERMEASE PROTEIN YPHD-RELATED-RELATED"/>
    <property type="match status" value="1"/>
</dbReference>
<gene>
    <name evidence="7" type="ORF">SDC9_94942</name>
</gene>
<name>A0A645A678_9ZZZZ</name>
<evidence type="ECO:0000256" key="5">
    <source>
        <dbReference type="ARBA" id="ARBA00023136"/>
    </source>
</evidence>
<evidence type="ECO:0000256" key="4">
    <source>
        <dbReference type="ARBA" id="ARBA00022989"/>
    </source>
</evidence>
<dbReference type="PANTHER" id="PTHR32196:SF69">
    <property type="entry name" value="BRANCHED-CHAIN AMINO ACID TRANSPORT SYSTEM, PERMEASE PROTEIN"/>
    <property type="match status" value="1"/>
</dbReference>
<protein>
    <recommendedName>
        <fullName evidence="8">Ribose import permease protein RbsC</fullName>
    </recommendedName>
</protein>
<evidence type="ECO:0000256" key="3">
    <source>
        <dbReference type="ARBA" id="ARBA00022692"/>
    </source>
</evidence>
<organism evidence="7">
    <name type="scientific">bioreactor metagenome</name>
    <dbReference type="NCBI Taxonomy" id="1076179"/>
    <lineage>
        <taxon>unclassified sequences</taxon>
        <taxon>metagenomes</taxon>
        <taxon>ecological metagenomes</taxon>
    </lineage>
</organism>
<keyword evidence="3 6" id="KW-0812">Transmembrane</keyword>
<evidence type="ECO:0000313" key="7">
    <source>
        <dbReference type="EMBL" id="MPM48218.1"/>
    </source>
</evidence>
<evidence type="ECO:0000256" key="6">
    <source>
        <dbReference type="SAM" id="Phobius"/>
    </source>
</evidence>
<feature type="transmembrane region" description="Helical" evidence="6">
    <location>
        <begin position="93"/>
        <end position="118"/>
    </location>
</feature>
<reference evidence="7" key="1">
    <citation type="submission" date="2019-08" db="EMBL/GenBank/DDBJ databases">
        <authorList>
            <person name="Kucharzyk K."/>
            <person name="Murdoch R.W."/>
            <person name="Higgins S."/>
            <person name="Loffler F."/>
        </authorList>
    </citation>
    <scope>NUCLEOTIDE SEQUENCE</scope>
</reference>
<keyword evidence="5 6" id="KW-0472">Membrane</keyword>
<dbReference type="CDD" id="cd06574">
    <property type="entry name" value="TM_PBP1_branched-chain-AA_like"/>
    <property type="match status" value="1"/>
</dbReference>